<dbReference type="AlphaFoldDB" id="A0A1X7TEY6"/>
<sequence length="145" mass="16664">KKQDDIASRQELISACNCLLNWYMGRKLFGILYLPLFPLLFMMNNTRRTPLGIACHEGRTEIVKLLLEQDRVCVNATDKDSGKQDKTDDIDSKQELIWLCLQLSAELHTALQIAFEKQPQKQHTEIVELLLKHKGVDVNVTDKDN</sequence>
<name>A0A1X7TEY6_AMPQE</name>
<dbReference type="SUPFAM" id="SSF48403">
    <property type="entry name" value="Ankyrin repeat"/>
    <property type="match status" value="1"/>
</dbReference>
<keyword evidence="2" id="KW-0040">ANK repeat</keyword>
<dbReference type="InParanoid" id="A0A1X7TEY6"/>
<keyword evidence="3" id="KW-0812">Transmembrane</keyword>
<reference evidence="4" key="1">
    <citation type="submission" date="2017-05" db="UniProtKB">
        <authorList>
            <consortium name="EnsemblMetazoa"/>
        </authorList>
    </citation>
    <scope>IDENTIFICATION</scope>
</reference>
<dbReference type="PANTHER" id="PTHR24198:SF165">
    <property type="entry name" value="ANKYRIN REPEAT-CONTAINING PROTEIN-RELATED"/>
    <property type="match status" value="1"/>
</dbReference>
<keyword evidence="3" id="KW-1133">Transmembrane helix</keyword>
<dbReference type="Pfam" id="PF12796">
    <property type="entry name" value="Ank_2"/>
    <property type="match status" value="1"/>
</dbReference>
<dbReference type="eggNOG" id="KOG0510">
    <property type="taxonomic scope" value="Eukaryota"/>
</dbReference>
<dbReference type="EnsemblMetazoa" id="Aqu2.1.13184_001">
    <property type="protein sequence ID" value="Aqu2.1.13184_001"/>
    <property type="gene ID" value="Aqu2.1.13184"/>
</dbReference>
<organism evidence="4">
    <name type="scientific">Amphimedon queenslandica</name>
    <name type="common">Sponge</name>
    <dbReference type="NCBI Taxonomy" id="400682"/>
    <lineage>
        <taxon>Eukaryota</taxon>
        <taxon>Metazoa</taxon>
        <taxon>Porifera</taxon>
        <taxon>Demospongiae</taxon>
        <taxon>Heteroscleromorpha</taxon>
        <taxon>Haplosclerida</taxon>
        <taxon>Niphatidae</taxon>
        <taxon>Amphimedon</taxon>
    </lineage>
</organism>
<dbReference type="eggNOG" id="KOG0504">
    <property type="taxonomic scope" value="Eukaryota"/>
</dbReference>
<accession>A0A1X7TEY6</accession>
<dbReference type="PANTHER" id="PTHR24198">
    <property type="entry name" value="ANKYRIN REPEAT AND PROTEIN KINASE DOMAIN-CONTAINING PROTEIN"/>
    <property type="match status" value="1"/>
</dbReference>
<protein>
    <submittedName>
        <fullName evidence="4">Uncharacterized protein</fullName>
    </submittedName>
</protein>
<dbReference type="InterPro" id="IPR036770">
    <property type="entry name" value="Ankyrin_rpt-contain_sf"/>
</dbReference>
<evidence type="ECO:0000313" key="4">
    <source>
        <dbReference type="EnsemblMetazoa" id="Aqu2.1.13184_001"/>
    </source>
</evidence>
<evidence type="ECO:0000256" key="3">
    <source>
        <dbReference type="SAM" id="Phobius"/>
    </source>
</evidence>
<dbReference type="SMART" id="SM00248">
    <property type="entry name" value="ANK"/>
    <property type="match status" value="2"/>
</dbReference>
<feature type="transmembrane region" description="Helical" evidence="3">
    <location>
        <begin position="20"/>
        <end position="41"/>
    </location>
</feature>
<dbReference type="Gene3D" id="1.25.40.20">
    <property type="entry name" value="Ankyrin repeat-containing domain"/>
    <property type="match status" value="1"/>
</dbReference>
<proteinExistence type="predicted"/>
<keyword evidence="3" id="KW-0472">Membrane</keyword>
<dbReference type="InterPro" id="IPR002110">
    <property type="entry name" value="Ankyrin_rpt"/>
</dbReference>
<evidence type="ECO:0000256" key="1">
    <source>
        <dbReference type="ARBA" id="ARBA00022737"/>
    </source>
</evidence>
<keyword evidence="1" id="KW-0677">Repeat</keyword>
<evidence type="ECO:0000256" key="2">
    <source>
        <dbReference type="ARBA" id="ARBA00023043"/>
    </source>
</evidence>